<evidence type="ECO:0008006" key="3">
    <source>
        <dbReference type="Google" id="ProtNLM"/>
    </source>
</evidence>
<dbReference type="EMBL" id="CP102382">
    <property type="protein sequence ID" value="UUV21504.1"/>
    <property type="molecule type" value="Genomic_DNA"/>
</dbReference>
<name>A0ABY5NSF4_9FLAO</name>
<gene>
    <name evidence="1" type="ORF">NPX36_00145</name>
</gene>
<organism evidence="1 2">
    <name type="scientific">Paenimyroides aestuarii</name>
    <dbReference type="NCBI Taxonomy" id="2968490"/>
    <lineage>
        <taxon>Bacteria</taxon>
        <taxon>Pseudomonadati</taxon>
        <taxon>Bacteroidota</taxon>
        <taxon>Flavobacteriia</taxon>
        <taxon>Flavobacteriales</taxon>
        <taxon>Flavobacteriaceae</taxon>
        <taxon>Paenimyroides</taxon>
    </lineage>
</organism>
<sequence length="218" mass="25966">MKYLLLIFIATLVINCAKEKDTIAEMNADDYTIEWVTINYDSVEGLNKNYELVELFIPKDKSKDTLYNQTQLYVNGSLSKKHSQYYDIDVTATNKKHIYLAKIKVYSEYSKLMTDQHNERKISIFYMNYYKDSLWFQIKDFEDTNVFEIEFENHHNDRFTGRITEGVYRDTIVNDKEMLNARITKMILTNKKMISSSFIEKDSILERQKFSAKELIRN</sequence>
<evidence type="ECO:0000313" key="2">
    <source>
        <dbReference type="Proteomes" id="UP001317001"/>
    </source>
</evidence>
<reference evidence="1 2" key="1">
    <citation type="submission" date="2022-08" db="EMBL/GenBank/DDBJ databases">
        <title>Myroides zhujiangensis sp. nov., a novel bacterium isolated from sediment in the Pearl River Estuary.</title>
        <authorList>
            <person name="Cui L."/>
        </authorList>
    </citation>
    <scope>NUCLEOTIDE SEQUENCE [LARGE SCALE GENOMIC DNA]</scope>
    <source>
        <strain evidence="1 2">SCSIO 72103</strain>
    </source>
</reference>
<dbReference type="Proteomes" id="UP001317001">
    <property type="component" value="Chromosome"/>
</dbReference>
<dbReference type="RefSeq" id="WP_257499429.1">
    <property type="nucleotide sequence ID" value="NZ_CP102382.1"/>
</dbReference>
<proteinExistence type="predicted"/>
<protein>
    <recommendedName>
        <fullName evidence="3">Lipoprotein</fullName>
    </recommendedName>
</protein>
<evidence type="ECO:0000313" key="1">
    <source>
        <dbReference type="EMBL" id="UUV21504.1"/>
    </source>
</evidence>
<accession>A0ABY5NSF4</accession>
<keyword evidence="2" id="KW-1185">Reference proteome</keyword>